<dbReference type="InterPro" id="IPR029787">
    <property type="entry name" value="Nucleotide_cyclase"/>
</dbReference>
<accession>A0A6N9JK81</accession>
<dbReference type="SMART" id="SM00052">
    <property type="entry name" value="EAL"/>
    <property type="match status" value="1"/>
</dbReference>
<organism evidence="3 4">
    <name type="scientific">Collinsella aerofaciens</name>
    <dbReference type="NCBI Taxonomy" id="74426"/>
    <lineage>
        <taxon>Bacteria</taxon>
        <taxon>Bacillati</taxon>
        <taxon>Actinomycetota</taxon>
        <taxon>Coriobacteriia</taxon>
        <taxon>Coriobacteriales</taxon>
        <taxon>Coriobacteriaceae</taxon>
        <taxon>Collinsella</taxon>
    </lineage>
</organism>
<dbReference type="InterPro" id="IPR035919">
    <property type="entry name" value="EAL_sf"/>
</dbReference>
<dbReference type="SUPFAM" id="SSF55073">
    <property type="entry name" value="Nucleotide cyclase"/>
    <property type="match status" value="3"/>
</dbReference>
<dbReference type="SUPFAM" id="SSF55785">
    <property type="entry name" value="PYP-like sensor domain (PAS domain)"/>
    <property type="match status" value="1"/>
</dbReference>
<dbReference type="Proteomes" id="UP000469380">
    <property type="component" value="Unassembled WGS sequence"/>
</dbReference>
<reference evidence="3 4" key="1">
    <citation type="journal article" date="2019" name="Nat. Med.">
        <title>A library of human gut bacterial isolates paired with longitudinal multiomics data enables mechanistic microbiome research.</title>
        <authorList>
            <person name="Poyet M."/>
            <person name="Groussin M."/>
            <person name="Gibbons S.M."/>
            <person name="Avila-Pacheco J."/>
            <person name="Jiang X."/>
            <person name="Kearney S.M."/>
            <person name="Perrotta A.R."/>
            <person name="Berdy B."/>
            <person name="Zhao S."/>
            <person name="Lieberman T.D."/>
            <person name="Swanson P.K."/>
            <person name="Smith M."/>
            <person name="Roesemann S."/>
            <person name="Alexander J.E."/>
            <person name="Rich S.A."/>
            <person name="Livny J."/>
            <person name="Vlamakis H."/>
            <person name="Clish C."/>
            <person name="Bullock K."/>
            <person name="Deik A."/>
            <person name="Scott J."/>
            <person name="Pierce K.A."/>
            <person name="Xavier R.J."/>
            <person name="Alm E.J."/>
        </authorList>
    </citation>
    <scope>NUCLEOTIDE SEQUENCE [LARGE SCALE GENOMIC DNA]</scope>
    <source>
        <strain evidence="3 4">BIOML-A20</strain>
    </source>
</reference>
<dbReference type="GO" id="GO:0071111">
    <property type="term" value="F:cyclic-guanylate-specific phosphodiesterase activity"/>
    <property type="evidence" value="ECO:0007669"/>
    <property type="project" value="InterPro"/>
</dbReference>
<dbReference type="PROSITE" id="PS50883">
    <property type="entry name" value="EAL"/>
    <property type="match status" value="1"/>
</dbReference>
<dbReference type="AlphaFoldDB" id="A0A6N9JK81"/>
<dbReference type="InterPro" id="IPR001633">
    <property type="entry name" value="EAL_dom"/>
</dbReference>
<evidence type="ECO:0000313" key="3">
    <source>
        <dbReference type="EMBL" id="MZJ39405.1"/>
    </source>
</evidence>
<dbReference type="Pfam" id="PF00990">
    <property type="entry name" value="GGDEF"/>
    <property type="match status" value="3"/>
</dbReference>
<dbReference type="SUPFAM" id="SSF141868">
    <property type="entry name" value="EAL domain-like"/>
    <property type="match status" value="1"/>
</dbReference>
<dbReference type="InterPro" id="IPR050706">
    <property type="entry name" value="Cyclic-di-GMP_PDE-like"/>
</dbReference>
<dbReference type="InterPro" id="IPR043128">
    <property type="entry name" value="Rev_trsase/Diguanyl_cyclase"/>
</dbReference>
<dbReference type="Gene3D" id="3.30.450.20">
    <property type="entry name" value="PAS domain"/>
    <property type="match status" value="1"/>
</dbReference>
<dbReference type="NCBIfam" id="TIGR00254">
    <property type="entry name" value="GGDEF"/>
    <property type="match status" value="1"/>
</dbReference>
<sequence>MKTNEVQGAEPQHHNEIDQLNTCLVELSKLYGAQQPEAERLLAEATNAAAHLNDRIVQLKADAYIDPLTGLPNRTAYDYDIACVWDRQLEHTIAYIDIDGLKVCNDHFGHPAGNRYIIKVANCLKLHCRPDERLYRIGGDEFVLISITDSVEMLNQRLEACRASLATSTFDDGQTPMSYSYGCAHANPQAGDVLHKMVTEADRRMYDYKLASAARKRMNKAFNERYHALDTFDDYFDAQDRIFQALSLTDTGRYLFLCNVDTDQSHWSQNAVQDFGLPSGNVYQMDKVWSQHIHPDDIDAWRQDIEAVMSGKKRRHSMSYRAKDASGRYVTVTCSGIRLDGNESEPTLFASSITNASIVESTDPATGVGDVRALIAAIEKRRELAKPTDLVALKLENIDRINAVYGYQTGNDVLMELTGRILSQLPESPEFFRSYGLQFVLMFDSQPDIDLSDVAQRLQQTLMAPITVHDIYIVPVAHTAFARYSSMISQPLTVLSGLNRRLDAEMRCAAPTHHSPSALTQVGDFAAYDRRDKMTGLMRGSDFLHVADTHRSAHPNEDRAIVAIDLGRMRVFNEWYGRQAGDTLIAEVGSALQTLQADCGGIAGYWGQDDFVAYLPGDRRTIDTLYERIWRIVATRDDSVGFLPAFGVCPVGSEEHINILLYDHAKAALTRARHDFRDRIKFFEPETYAQREREDQLLSAFQHALNQGRITFHIQPQYDMETKKIIGGEALARWKDEDGSFISPGTFVPLLERNGFAVTLDRHIWSLVFAWLSERLAQGLPCVPISVNISQTDLISVDVAKQLERLAMRYAVPTHYVKAEITESAYADDPKDVTTLASKLRSLGFSVLIDDFGSGSSSLSMLQNIDADVIKLDGRFMSVETGQADKGESIVKSVINMSWQIGLPVIVEGVETDKQIAFLHELGVRYVQGFYYYRPMPINAFEELIADSASIDPRGILLQNSSRTLPPQHGAAC</sequence>
<protein>
    <submittedName>
        <fullName evidence="3">EAL domain-containing protein</fullName>
    </submittedName>
</protein>
<gene>
    <name evidence="3" type="ORF">GT464_05470</name>
</gene>
<dbReference type="SMART" id="SM00267">
    <property type="entry name" value="GGDEF"/>
    <property type="match status" value="2"/>
</dbReference>
<evidence type="ECO:0000259" key="2">
    <source>
        <dbReference type="PROSITE" id="PS50887"/>
    </source>
</evidence>
<dbReference type="CDD" id="cd00130">
    <property type="entry name" value="PAS"/>
    <property type="match status" value="1"/>
</dbReference>
<dbReference type="EMBL" id="WWSR01000008">
    <property type="protein sequence ID" value="MZJ39405.1"/>
    <property type="molecule type" value="Genomic_DNA"/>
</dbReference>
<dbReference type="Pfam" id="PF00563">
    <property type="entry name" value="EAL"/>
    <property type="match status" value="1"/>
</dbReference>
<dbReference type="InterPro" id="IPR000160">
    <property type="entry name" value="GGDEF_dom"/>
</dbReference>
<dbReference type="RefSeq" id="WP_161160383.1">
    <property type="nucleotide sequence ID" value="NZ_WWSR01000008.1"/>
</dbReference>
<evidence type="ECO:0000259" key="1">
    <source>
        <dbReference type="PROSITE" id="PS50883"/>
    </source>
</evidence>
<feature type="domain" description="GGDEF" evidence="2">
    <location>
        <begin position="557"/>
        <end position="685"/>
    </location>
</feature>
<dbReference type="PANTHER" id="PTHR33121">
    <property type="entry name" value="CYCLIC DI-GMP PHOSPHODIESTERASE PDEF"/>
    <property type="match status" value="1"/>
</dbReference>
<dbReference type="PROSITE" id="PS50887">
    <property type="entry name" value="GGDEF"/>
    <property type="match status" value="3"/>
</dbReference>
<comment type="caution">
    <text evidence="3">The sequence shown here is derived from an EMBL/GenBank/DDBJ whole genome shotgun (WGS) entry which is preliminary data.</text>
</comment>
<feature type="domain" description="GGDEF" evidence="2">
    <location>
        <begin position="386"/>
        <end position="522"/>
    </location>
</feature>
<dbReference type="Pfam" id="PF08447">
    <property type="entry name" value="PAS_3"/>
    <property type="match status" value="1"/>
</dbReference>
<feature type="domain" description="EAL" evidence="1">
    <location>
        <begin position="694"/>
        <end position="949"/>
    </location>
</feature>
<dbReference type="Gene3D" id="3.30.70.270">
    <property type="match status" value="3"/>
</dbReference>
<dbReference type="InterPro" id="IPR035965">
    <property type="entry name" value="PAS-like_dom_sf"/>
</dbReference>
<dbReference type="InterPro" id="IPR013655">
    <property type="entry name" value="PAS_fold_3"/>
</dbReference>
<dbReference type="PANTHER" id="PTHR33121:SF81">
    <property type="entry name" value="CYCLIC DI-GMP PHOSPHODIESTERASE PDEB-RELATED"/>
    <property type="match status" value="1"/>
</dbReference>
<dbReference type="Gene3D" id="3.20.20.450">
    <property type="entry name" value="EAL domain"/>
    <property type="match status" value="1"/>
</dbReference>
<name>A0A6N9JK81_9ACTN</name>
<dbReference type="InterPro" id="IPR000014">
    <property type="entry name" value="PAS"/>
</dbReference>
<proteinExistence type="predicted"/>
<evidence type="ECO:0000313" key="4">
    <source>
        <dbReference type="Proteomes" id="UP000469380"/>
    </source>
</evidence>
<feature type="domain" description="GGDEF" evidence="2">
    <location>
        <begin position="89"/>
        <end position="224"/>
    </location>
</feature>
<dbReference type="CDD" id="cd01948">
    <property type="entry name" value="EAL"/>
    <property type="match status" value="1"/>
</dbReference>
<dbReference type="CDD" id="cd01949">
    <property type="entry name" value="GGDEF"/>
    <property type="match status" value="1"/>
</dbReference>